<evidence type="ECO:0008006" key="3">
    <source>
        <dbReference type="Google" id="ProtNLM"/>
    </source>
</evidence>
<organism evidence="1 2">
    <name type="scientific">Chrysophaeum taylorii</name>
    <dbReference type="NCBI Taxonomy" id="2483200"/>
    <lineage>
        <taxon>Eukaryota</taxon>
        <taxon>Sar</taxon>
        <taxon>Stramenopiles</taxon>
        <taxon>Ochrophyta</taxon>
        <taxon>Pelagophyceae</taxon>
        <taxon>Pelagomonadales</taxon>
        <taxon>Pelagomonadaceae</taxon>
        <taxon>Chrysophaeum</taxon>
    </lineage>
</organism>
<name>A0AAD7UJA3_9STRA</name>
<sequence length="228" mass="25194">MANLFRAMAAATVVGVVAYFLQPHFFPGAPSPDFKTLQPADAPDLVDTLDRYTWALRDDKVAYRNHCLRVLSFAEHFMREAGQSEASIERRRPLAAVALAYHDIALWSDNKLNYLTPSAARAARDLSEFQPGDVQLVRDIIEAHHKWTPFVGSSDDVLVNAIRLGDWVDFTQNLGLPLRSGMPAGNIAKANAALPKLNFIGILAGLPAKIMPSSPLKGNLEVMKIFKW</sequence>
<evidence type="ECO:0000313" key="2">
    <source>
        <dbReference type="Proteomes" id="UP001230188"/>
    </source>
</evidence>
<reference evidence="1" key="1">
    <citation type="submission" date="2023-01" db="EMBL/GenBank/DDBJ databases">
        <title>Metagenome sequencing of chrysophaentin producing Chrysophaeum taylorii.</title>
        <authorList>
            <person name="Davison J."/>
            <person name="Bewley C."/>
        </authorList>
    </citation>
    <scope>NUCLEOTIDE SEQUENCE</scope>
    <source>
        <strain evidence="1">NIES-1699</strain>
    </source>
</reference>
<dbReference type="SUPFAM" id="SSF109604">
    <property type="entry name" value="HD-domain/PDEase-like"/>
    <property type="match status" value="1"/>
</dbReference>
<evidence type="ECO:0000313" key="1">
    <source>
        <dbReference type="EMBL" id="KAJ8609025.1"/>
    </source>
</evidence>
<protein>
    <recommendedName>
        <fullName evidence="3">HD domain-containing protein</fullName>
    </recommendedName>
</protein>
<proteinExistence type="predicted"/>
<keyword evidence="2" id="KW-1185">Reference proteome</keyword>
<gene>
    <name evidence="1" type="ORF">CTAYLR_008700</name>
</gene>
<dbReference type="EMBL" id="JAQMWT010000154">
    <property type="protein sequence ID" value="KAJ8609025.1"/>
    <property type="molecule type" value="Genomic_DNA"/>
</dbReference>
<accession>A0AAD7UJA3</accession>
<comment type="caution">
    <text evidence="1">The sequence shown here is derived from an EMBL/GenBank/DDBJ whole genome shotgun (WGS) entry which is preliminary data.</text>
</comment>
<dbReference type="Proteomes" id="UP001230188">
    <property type="component" value="Unassembled WGS sequence"/>
</dbReference>
<dbReference type="AlphaFoldDB" id="A0AAD7UJA3"/>